<dbReference type="HOGENOM" id="CLU_057784_0_0_1"/>
<gene>
    <name evidence="12" type="ORF">PNEG_01928</name>
</gene>
<keyword evidence="9 11" id="KW-0472">Membrane</keyword>
<dbReference type="InterPro" id="IPR000133">
    <property type="entry name" value="ER_ret_rcpt"/>
</dbReference>
<keyword evidence="5 11" id="KW-0256">Endoplasmic reticulum</keyword>
<evidence type="ECO:0000256" key="3">
    <source>
        <dbReference type="ARBA" id="ARBA00022448"/>
    </source>
</evidence>
<comment type="caution">
    <text evidence="12">The sequence shown here is derived from an EMBL/GenBank/DDBJ whole genome shotgun (WGS) entry which is preliminary data.</text>
</comment>
<dbReference type="GO" id="GO:0015031">
    <property type="term" value="P:protein transport"/>
    <property type="evidence" value="ECO:0007669"/>
    <property type="project" value="UniProtKB-KW"/>
</dbReference>
<protein>
    <recommendedName>
        <fullName evidence="11">ER lumen protein-retaining receptor</fullName>
    </recommendedName>
</protein>
<keyword evidence="13" id="KW-1185">Reference proteome</keyword>
<proteinExistence type="inferred from homology"/>
<dbReference type="OMA" id="WKSRSCE"/>
<dbReference type="Pfam" id="PF00810">
    <property type="entry name" value="ER_lumen_recept"/>
    <property type="match status" value="1"/>
</dbReference>
<evidence type="ECO:0000256" key="2">
    <source>
        <dbReference type="ARBA" id="ARBA00010120"/>
    </source>
</evidence>
<evidence type="ECO:0000256" key="4">
    <source>
        <dbReference type="ARBA" id="ARBA00022692"/>
    </source>
</evidence>
<dbReference type="STRING" id="1069680.M7NM48"/>
<dbReference type="GO" id="GO:0006621">
    <property type="term" value="P:protein retention in ER lumen"/>
    <property type="evidence" value="ECO:0007669"/>
    <property type="project" value="InterPro"/>
</dbReference>
<comment type="similarity">
    <text evidence="2 11">Belongs to the ERD2 family.</text>
</comment>
<evidence type="ECO:0000256" key="7">
    <source>
        <dbReference type="ARBA" id="ARBA00022927"/>
    </source>
</evidence>
<feature type="transmembrane region" description="Helical" evidence="11">
    <location>
        <begin position="174"/>
        <end position="199"/>
    </location>
</feature>
<dbReference type="EMBL" id="AFWA02000009">
    <property type="protein sequence ID" value="EMR09743.1"/>
    <property type="molecule type" value="Genomic_DNA"/>
</dbReference>
<dbReference type="eggNOG" id="KOG3106">
    <property type="taxonomic scope" value="Eukaryota"/>
</dbReference>
<reference evidence="13" key="1">
    <citation type="journal article" date="2016" name="Nat. Commun.">
        <title>Genome analysis of three Pneumocystis species reveals adaptation mechanisms to life exclusively in mammalian hosts.</title>
        <authorList>
            <person name="Ma L."/>
            <person name="Chen Z."/>
            <person name="Huang D.W."/>
            <person name="Kutty G."/>
            <person name="Ishihara M."/>
            <person name="Wang H."/>
            <person name="Abouelleil A."/>
            <person name="Bishop L."/>
            <person name="Davey E."/>
            <person name="Deng R."/>
            <person name="Deng X."/>
            <person name="Fan L."/>
            <person name="Fantoni G."/>
            <person name="Fitzgerald M."/>
            <person name="Gogineni E."/>
            <person name="Goldberg J.M."/>
            <person name="Handley G."/>
            <person name="Hu X."/>
            <person name="Huber C."/>
            <person name="Jiao X."/>
            <person name="Jones K."/>
            <person name="Levin J.Z."/>
            <person name="Liu Y."/>
            <person name="Macdonald P."/>
            <person name="Melnikov A."/>
            <person name="Raley C."/>
            <person name="Sassi M."/>
            <person name="Sherman B.T."/>
            <person name="Song X."/>
            <person name="Sykes S."/>
            <person name="Tran B."/>
            <person name="Walsh L."/>
            <person name="Xia Y."/>
            <person name="Yang J."/>
            <person name="Young S."/>
            <person name="Zeng Q."/>
            <person name="Zheng X."/>
            <person name="Stephens R."/>
            <person name="Nusbaum C."/>
            <person name="Birren B.W."/>
            <person name="Azadi P."/>
            <person name="Lempicki R.A."/>
            <person name="Cuomo C.A."/>
            <person name="Kovacs J.A."/>
        </authorList>
    </citation>
    <scope>NUCLEOTIDE SEQUENCE [LARGE SCALE GENOMIC DNA]</scope>
    <source>
        <strain evidence="13">B123</strain>
    </source>
</reference>
<dbReference type="PROSITE" id="PS00951">
    <property type="entry name" value="ER_LUMEN_RECEPTOR_1"/>
    <property type="match status" value="1"/>
</dbReference>
<comment type="caution">
    <text evidence="11">Lacks conserved residue(s) required for the propagation of feature annotation.</text>
</comment>
<dbReference type="PANTHER" id="PTHR10585">
    <property type="entry name" value="ER LUMEN PROTEIN RETAINING RECEPTOR"/>
    <property type="match status" value="1"/>
</dbReference>
<evidence type="ECO:0000256" key="11">
    <source>
        <dbReference type="RuleBase" id="RU000634"/>
    </source>
</evidence>
<organism evidence="12 13">
    <name type="scientific">Pneumocystis murina (strain B123)</name>
    <name type="common">Mouse pneumocystis pneumonia agent</name>
    <name type="synonym">Pneumocystis carinii f. sp. muris</name>
    <dbReference type="NCBI Taxonomy" id="1069680"/>
    <lineage>
        <taxon>Eukaryota</taxon>
        <taxon>Fungi</taxon>
        <taxon>Dikarya</taxon>
        <taxon>Ascomycota</taxon>
        <taxon>Taphrinomycotina</taxon>
        <taxon>Pneumocystomycetes</taxon>
        <taxon>Pneumocystaceae</taxon>
        <taxon>Pneumocystis</taxon>
    </lineage>
</organism>
<evidence type="ECO:0000256" key="9">
    <source>
        <dbReference type="ARBA" id="ARBA00023136"/>
    </source>
</evidence>
<evidence type="ECO:0000256" key="5">
    <source>
        <dbReference type="ARBA" id="ARBA00022824"/>
    </source>
</evidence>
<feature type="transmembrane region" description="Helical" evidence="11">
    <location>
        <begin position="150"/>
        <end position="168"/>
    </location>
</feature>
<evidence type="ECO:0000256" key="10">
    <source>
        <dbReference type="ARBA" id="ARBA00023170"/>
    </source>
</evidence>
<keyword evidence="4 11" id="KW-0812">Transmembrane</keyword>
<evidence type="ECO:0000313" key="12">
    <source>
        <dbReference type="EMBL" id="EMR09743.1"/>
    </source>
</evidence>
<dbReference type="GeneID" id="19895622"/>
<dbReference type="Proteomes" id="UP000011958">
    <property type="component" value="Unassembled WGS sequence"/>
</dbReference>
<dbReference type="GO" id="GO:0006890">
    <property type="term" value="P:retrograde vesicle-mediated transport, Golgi to endoplasmic reticulum"/>
    <property type="evidence" value="ECO:0007669"/>
    <property type="project" value="EnsemblFungi"/>
</dbReference>
<name>M7NM48_PNEMU</name>
<dbReference type="RefSeq" id="XP_007873904.1">
    <property type="nucleotide sequence ID" value="XM_007875713.1"/>
</dbReference>
<dbReference type="AlphaFoldDB" id="M7NM48"/>
<comment type="subcellular location">
    <subcellularLocation>
        <location evidence="1 11">Endoplasmic reticulum membrane</location>
        <topology evidence="1 11">Multi-pass membrane protein</topology>
    </subcellularLocation>
</comment>
<keyword evidence="3 11" id="KW-0813">Transport</keyword>
<feature type="transmembrane region" description="Helical" evidence="11">
    <location>
        <begin position="95"/>
        <end position="111"/>
    </location>
</feature>
<evidence type="ECO:0000256" key="8">
    <source>
        <dbReference type="ARBA" id="ARBA00022989"/>
    </source>
</evidence>
<evidence type="ECO:0000313" key="13">
    <source>
        <dbReference type="Proteomes" id="UP000011958"/>
    </source>
</evidence>
<keyword evidence="7 11" id="KW-0653">Protein transport</keyword>
<feature type="transmembrane region" description="Helical" evidence="11">
    <location>
        <begin position="52"/>
        <end position="74"/>
    </location>
</feature>
<accession>M7NM48</accession>
<dbReference type="PROSITE" id="PS00952">
    <property type="entry name" value="ER_LUMEN_RECEPTOR_2"/>
    <property type="match status" value="1"/>
</dbReference>
<dbReference type="PRINTS" id="PR00660">
    <property type="entry name" value="ERLUMENR"/>
</dbReference>
<dbReference type="VEuPathDB" id="FungiDB:PNEG_01928"/>
<dbReference type="GO" id="GO:0005789">
    <property type="term" value="C:endoplasmic reticulum membrane"/>
    <property type="evidence" value="ECO:0007669"/>
    <property type="project" value="UniProtKB-SubCell"/>
</dbReference>
<keyword evidence="8 11" id="KW-1133">Transmembrane helix</keyword>
<dbReference type="GO" id="GO:0045015">
    <property type="term" value="F:HDEL sequence binding"/>
    <property type="evidence" value="ECO:0007669"/>
    <property type="project" value="EnsemblFungi"/>
</dbReference>
<keyword evidence="10 11" id="KW-0675">Receptor</keyword>
<sequence>MNLFRFLGDLSHLASVFILLQKIRKSRSCSGISFKSQVLFSIVYLTRYIDLFLNYVSFYNTLMKIFFIASQSYIIYLMKGPFKPTNDPNIDTFKIQYLIGGAAILAIISPSRYTFLEIFWCFSIWLESVAILPQLLMLQRTGEAESLTTHYLFCLGLYRGFYIPNWIYRYITERFYDIVAIIAGLIQTGLYADFFWLYYTKVLYGKKFELPA</sequence>
<evidence type="ECO:0000256" key="6">
    <source>
        <dbReference type="ARBA" id="ARBA00022892"/>
    </source>
</evidence>
<dbReference type="OrthoDB" id="7694678at2759"/>
<evidence type="ECO:0000256" key="1">
    <source>
        <dbReference type="ARBA" id="ARBA00004477"/>
    </source>
</evidence>
<keyword evidence="6" id="KW-0931">ER-Golgi transport</keyword>
<feature type="transmembrane region" description="Helical" evidence="11">
    <location>
        <begin position="117"/>
        <end position="138"/>
    </location>
</feature>